<gene>
    <name evidence="1" type="ORF">OS133_09160</name>
    <name evidence="2" type="ORF">OS134_06550</name>
</gene>
<reference evidence="1" key="2">
    <citation type="submission" date="2022-11" db="EMBL/GenBank/DDBJ databases">
        <title>Prophages regulate Shewanella fidelis motility and biofilm formation: implications for gut colonization dynamics in Ciona robusta.</title>
        <authorList>
            <person name="Natarajan O."/>
            <person name="Gibboney S.L."/>
            <person name="Young M.N."/>
            <person name="Lim S.J."/>
            <person name="Pluta N."/>
            <person name="Atkinson C.G.F."/>
            <person name="Leigh B.A."/>
            <person name="Liberti A."/>
            <person name="Kees E."/>
            <person name="Breitbart M."/>
            <person name="Gralnick J."/>
            <person name="Dishaw L.J."/>
        </authorList>
    </citation>
    <scope>NUCLEOTIDE SEQUENCE</scope>
    <source>
        <strain evidence="1">3313</strain>
    </source>
</reference>
<dbReference type="Proteomes" id="UP001271263">
    <property type="component" value="Unassembled WGS sequence"/>
</dbReference>
<organism evidence="1 3">
    <name type="scientific">Shewanella fidelis</name>
    <dbReference type="NCBI Taxonomy" id="173509"/>
    <lineage>
        <taxon>Bacteria</taxon>
        <taxon>Pseudomonadati</taxon>
        <taxon>Pseudomonadota</taxon>
        <taxon>Gammaproteobacteria</taxon>
        <taxon>Alteromonadales</taxon>
        <taxon>Shewanellaceae</taxon>
        <taxon>Shewanella</taxon>
    </lineage>
</organism>
<dbReference type="AlphaFoldDB" id="A0AAW8NKP8"/>
<protein>
    <submittedName>
        <fullName evidence="1">Uncharacterized protein</fullName>
    </submittedName>
</protein>
<sequence length="76" mass="8098">MDYFKNMFTQWSTWRGLALIGAAVAGVHPDIANAVVNVGDAVISGQGAGVAAVGAIGAYEAFKNERKQDKTHYWKG</sequence>
<comment type="caution">
    <text evidence="1">The sequence shown here is derived from an EMBL/GenBank/DDBJ whole genome shotgun (WGS) entry which is preliminary data.</text>
</comment>
<dbReference type="RefSeq" id="WP_310654680.1">
    <property type="nucleotide sequence ID" value="NZ_JAPMLC010000001.1"/>
</dbReference>
<dbReference type="EMBL" id="JAPMLE010000001">
    <property type="protein sequence ID" value="MDR8523838.1"/>
    <property type="molecule type" value="Genomic_DNA"/>
</dbReference>
<proteinExistence type="predicted"/>
<evidence type="ECO:0000313" key="1">
    <source>
        <dbReference type="EMBL" id="MDR8523838.1"/>
    </source>
</evidence>
<evidence type="ECO:0000313" key="4">
    <source>
        <dbReference type="Proteomes" id="UP001271263"/>
    </source>
</evidence>
<dbReference type="EMBL" id="JAPMLD010000002">
    <property type="protein sequence ID" value="MDW4823726.1"/>
    <property type="molecule type" value="Genomic_DNA"/>
</dbReference>
<evidence type="ECO:0000313" key="2">
    <source>
        <dbReference type="EMBL" id="MDW4823726.1"/>
    </source>
</evidence>
<accession>A0AAW8NKP8</accession>
<name>A0AAW8NKP8_9GAMM</name>
<dbReference type="Proteomes" id="UP001259340">
    <property type="component" value="Unassembled WGS sequence"/>
</dbReference>
<evidence type="ECO:0000313" key="3">
    <source>
        <dbReference type="Proteomes" id="UP001259340"/>
    </source>
</evidence>
<keyword evidence="4" id="KW-1185">Reference proteome</keyword>
<reference evidence="2 4" key="1">
    <citation type="journal article" date="2022" name="bioRxiv">
        <title>Prophages regulate Shewanella fidelis 3313 motility and biofilm formation: implications for gut colonization dynamics in Ciona robusta.</title>
        <authorList>
            <person name="Natarajan O."/>
            <person name="Gibboney S.L."/>
            <person name="Young M.N."/>
            <person name="Lim S.J."/>
            <person name="Pluta N."/>
            <person name="Atkinson C.G."/>
            <person name="Leigh B.A."/>
            <person name="Liberti A."/>
            <person name="Kees E.D."/>
            <person name="Breitbart M."/>
            <person name="Gralnick J.A."/>
            <person name="Dishaw L.J."/>
        </authorList>
    </citation>
    <scope>NUCLEOTIDE SEQUENCE [LARGE SCALE GENOMIC DNA]</scope>
    <source>
        <strain evidence="2 4">JG4066</strain>
    </source>
</reference>